<keyword evidence="2" id="KW-1185">Reference proteome</keyword>
<evidence type="ECO:0000313" key="3">
    <source>
        <dbReference type="RefSeq" id="XP_029404383.2"/>
    </source>
</evidence>
<dbReference type="RefSeq" id="XP_029404383.2">
    <property type="nucleotide sequence ID" value="XM_029548523.2"/>
</dbReference>
<protein>
    <submittedName>
        <fullName evidence="3">Uncharacterized protein LOC115065789</fullName>
    </submittedName>
</protein>
<dbReference type="Pfam" id="PF06477">
    <property type="entry name" value="DUF1091"/>
    <property type="match status" value="1"/>
</dbReference>
<reference evidence="2" key="1">
    <citation type="submission" date="2025-05" db="UniProtKB">
        <authorList>
            <consortium name="RefSeq"/>
        </authorList>
    </citation>
    <scope>NUCLEOTIDE SEQUENCE [LARGE SCALE GENOMIC DNA]</scope>
</reference>
<dbReference type="PANTHER" id="PTHR20898:SF0">
    <property type="entry name" value="DAEDALUS ON 3-RELATED"/>
    <property type="match status" value="1"/>
</dbReference>
<dbReference type="Proteomes" id="UP001652620">
    <property type="component" value="Chromosome 1"/>
</dbReference>
<dbReference type="KEGG" id="bdr:115065789"/>
<dbReference type="AlphaFoldDB" id="A0A8N4KXQ3"/>
<feature type="signal peptide" evidence="1">
    <location>
        <begin position="1"/>
        <end position="23"/>
    </location>
</feature>
<dbReference type="InterPro" id="IPR010512">
    <property type="entry name" value="DUF1091"/>
</dbReference>
<feature type="chain" id="PRO_5046927014" evidence="1">
    <location>
        <begin position="24"/>
        <end position="178"/>
    </location>
</feature>
<accession>A0A8N4KXQ3</accession>
<sequence>MNMYYFALKCIFTMIVLVTPSSTETLKPNFTQLNCIVLDKSFLAFEVCSLDSKSVVNIRLKLLKRPLDNIMLQGMIMKYTNGSYQNYYFNNLYDICKIMRSKRNVFVQFVYQLAMPYTNFNHTCPFNEPYMFVKNFPLDDIALHPLRMLTKGKYALIGTWMSNRIKRMNIELYLTMQN</sequence>
<evidence type="ECO:0000313" key="2">
    <source>
        <dbReference type="Proteomes" id="UP001652620"/>
    </source>
</evidence>
<evidence type="ECO:0000256" key="1">
    <source>
        <dbReference type="SAM" id="SignalP"/>
    </source>
</evidence>
<name>A0A8N4KXQ3_BACDO</name>
<reference evidence="3" key="2">
    <citation type="submission" date="2025-08" db="UniProtKB">
        <authorList>
            <consortium name="RefSeq"/>
        </authorList>
    </citation>
    <scope>IDENTIFICATION</scope>
    <source>
        <tissue evidence="3">Adult</tissue>
    </source>
</reference>
<dbReference type="GeneID" id="115065789"/>
<proteinExistence type="predicted"/>
<dbReference type="SMART" id="SM00697">
    <property type="entry name" value="DM8"/>
    <property type="match status" value="1"/>
</dbReference>
<keyword evidence="1" id="KW-0732">Signal</keyword>
<organism evidence="2 3">
    <name type="scientific">Bactrocera dorsalis</name>
    <name type="common">Oriental fruit fly</name>
    <name type="synonym">Dacus dorsalis</name>
    <dbReference type="NCBI Taxonomy" id="27457"/>
    <lineage>
        <taxon>Eukaryota</taxon>
        <taxon>Metazoa</taxon>
        <taxon>Ecdysozoa</taxon>
        <taxon>Arthropoda</taxon>
        <taxon>Hexapoda</taxon>
        <taxon>Insecta</taxon>
        <taxon>Pterygota</taxon>
        <taxon>Neoptera</taxon>
        <taxon>Endopterygota</taxon>
        <taxon>Diptera</taxon>
        <taxon>Brachycera</taxon>
        <taxon>Muscomorpha</taxon>
        <taxon>Tephritoidea</taxon>
        <taxon>Tephritidae</taxon>
        <taxon>Bactrocera</taxon>
        <taxon>Bactrocera</taxon>
    </lineage>
</organism>
<gene>
    <name evidence="3" type="primary">LOC115065789</name>
</gene>
<dbReference type="OrthoDB" id="7859583at2759"/>
<dbReference type="PANTHER" id="PTHR20898">
    <property type="entry name" value="DAEDALUS ON 3-RELATED-RELATED"/>
    <property type="match status" value="1"/>
</dbReference>